<dbReference type="EMBL" id="JBHLUX010000038">
    <property type="protein sequence ID" value="MFC0471945.1"/>
    <property type="molecule type" value="Genomic_DNA"/>
</dbReference>
<evidence type="ECO:0000256" key="5">
    <source>
        <dbReference type="ARBA" id="ARBA00022857"/>
    </source>
</evidence>
<dbReference type="RefSeq" id="WP_335961168.1">
    <property type="nucleotide sequence ID" value="NZ_JAXBLX010000014.1"/>
</dbReference>
<protein>
    <submittedName>
        <fullName evidence="9">Nitroreductase</fullName>
    </submittedName>
</protein>
<dbReference type="SUPFAM" id="SSF55469">
    <property type="entry name" value="FMN-dependent nitroreductase-like"/>
    <property type="match status" value="1"/>
</dbReference>
<gene>
    <name evidence="9" type="ORF">ACFFHM_15945</name>
</gene>
<dbReference type="InterPro" id="IPR029479">
    <property type="entry name" value="Nitroreductase"/>
</dbReference>
<dbReference type="InterPro" id="IPR026021">
    <property type="entry name" value="YdjA-like"/>
</dbReference>
<keyword evidence="6" id="KW-0560">Oxidoreductase</keyword>
<name>A0ABV6KF52_9BACI</name>
<dbReference type="PANTHER" id="PTHR43821">
    <property type="entry name" value="NAD(P)H NITROREDUCTASE YDJA-RELATED"/>
    <property type="match status" value="1"/>
</dbReference>
<evidence type="ECO:0000256" key="7">
    <source>
        <dbReference type="ARBA" id="ARBA00023027"/>
    </source>
</evidence>
<keyword evidence="10" id="KW-1185">Reference proteome</keyword>
<comment type="similarity">
    <text evidence="2">Belongs to the nitroreductase family.</text>
</comment>
<evidence type="ECO:0000259" key="8">
    <source>
        <dbReference type="Pfam" id="PF00881"/>
    </source>
</evidence>
<dbReference type="Gene3D" id="3.40.109.10">
    <property type="entry name" value="NADH Oxidase"/>
    <property type="match status" value="1"/>
</dbReference>
<evidence type="ECO:0000256" key="4">
    <source>
        <dbReference type="ARBA" id="ARBA00022643"/>
    </source>
</evidence>
<dbReference type="Proteomes" id="UP001589838">
    <property type="component" value="Unassembled WGS sequence"/>
</dbReference>
<evidence type="ECO:0000256" key="1">
    <source>
        <dbReference type="ARBA" id="ARBA00001917"/>
    </source>
</evidence>
<sequence length="188" mass="22040">MNAFEILQTRRAIRNYENREVEREKIERLLEAATLAPNDRMREPWSFFVIQGETKKRYEKLAYEYLQERFPTKPHLIESSIKVVSQTPVMIAVTSDILPEEADSKDNEYAVCCAIHSMWLAAQELNLGFVWRTRGVGLVHDGRLHDFIGSPKDKKIIGMVFLGYPNQKELEEVKTKKRTHFQEKTVWL</sequence>
<evidence type="ECO:0000256" key="6">
    <source>
        <dbReference type="ARBA" id="ARBA00023002"/>
    </source>
</evidence>
<reference evidence="9 10" key="1">
    <citation type="submission" date="2024-09" db="EMBL/GenBank/DDBJ databases">
        <authorList>
            <person name="Sun Q."/>
            <person name="Mori K."/>
        </authorList>
    </citation>
    <scope>NUCLEOTIDE SEQUENCE [LARGE SCALE GENOMIC DNA]</scope>
    <source>
        <strain evidence="9 10">NCAIM B.02610</strain>
    </source>
</reference>
<dbReference type="CDD" id="cd02135">
    <property type="entry name" value="YdjA-like"/>
    <property type="match status" value="1"/>
</dbReference>
<accession>A0ABV6KF52</accession>
<evidence type="ECO:0000256" key="3">
    <source>
        <dbReference type="ARBA" id="ARBA00022630"/>
    </source>
</evidence>
<keyword evidence="3" id="KW-0285">Flavoprotein</keyword>
<keyword evidence="4" id="KW-0288">FMN</keyword>
<dbReference type="Pfam" id="PF00881">
    <property type="entry name" value="Nitroreductase"/>
    <property type="match status" value="1"/>
</dbReference>
<dbReference type="InterPro" id="IPR052530">
    <property type="entry name" value="NAD(P)H_nitroreductase"/>
</dbReference>
<evidence type="ECO:0000313" key="9">
    <source>
        <dbReference type="EMBL" id="MFC0471945.1"/>
    </source>
</evidence>
<dbReference type="PANTHER" id="PTHR43821:SF1">
    <property type="entry name" value="NAD(P)H NITROREDUCTASE YDJA-RELATED"/>
    <property type="match status" value="1"/>
</dbReference>
<dbReference type="InterPro" id="IPR000415">
    <property type="entry name" value="Nitroreductase-like"/>
</dbReference>
<keyword evidence="7" id="KW-0520">NAD</keyword>
<keyword evidence="5" id="KW-0521">NADP</keyword>
<evidence type="ECO:0000313" key="10">
    <source>
        <dbReference type="Proteomes" id="UP001589838"/>
    </source>
</evidence>
<feature type="domain" description="Nitroreductase" evidence="8">
    <location>
        <begin position="8"/>
        <end position="164"/>
    </location>
</feature>
<comment type="caution">
    <text evidence="9">The sequence shown here is derived from an EMBL/GenBank/DDBJ whole genome shotgun (WGS) entry which is preliminary data.</text>
</comment>
<comment type="cofactor">
    <cofactor evidence="1">
        <name>FMN</name>
        <dbReference type="ChEBI" id="CHEBI:58210"/>
    </cofactor>
</comment>
<proteinExistence type="inferred from homology"/>
<organism evidence="9 10">
    <name type="scientific">Halalkalibacter kiskunsagensis</name>
    <dbReference type="NCBI Taxonomy" id="1548599"/>
    <lineage>
        <taxon>Bacteria</taxon>
        <taxon>Bacillati</taxon>
        <taxon>Bacillota</taxon>
        <taxon>Bacilli</taxon>
        <taxon>Bacillales</taxon>
        <taxon>Bacillaceae</taxon>
        <taxon>Halalkalibacter</taxon>
    </lineage>
</organism>
<evidence type="ECO:0000256" key="2">
    <source>
        <dbReference type="ARBA" id="ARBA00007118"/>
    </source>
</evidence>